<evidence type="ECO:0000256" key="3">
    <source>
        <dbReference type="ARBA" id="ARBA00023315"/>
    </source>
</evidence>
<organism evidence="5 6">
    <name type="scientific">Paraglaciecola hydrolytica</name>
    <dbReference type="NCBI Taxonomy" id="1799789"/>
    <lineage>
        <taxon>Bacteria</taxon>
        <taxon>Pseudomonadati</taxon>
        <taxon>Pseudomonadota</taxon>
        <taxon>Gammaproteobacteria</taxon>
        <taxon>Alteromonadales</taxon>
        <taxon>Alteromonadaceae</taxon>
        <taxon>Paraglaciecola</taxon>
    </lineage>
</organism>
<dbReference type="PANTHER" id="PTHR30420">
    <property type="entry name" value="N-SUCCINYLARGININE DIHYDROLASE"/>
    <property type="match status" value="1"/>
</dbReference>
<keyword evidence="2 5" id="KW-0808">Transferase</keyword>
<dbReference type="InterPro" id="IPR007041">
    <property type="entry name" value="Arg_succinylTrfase_AstA/AruG"/>
</dbReference>
<protein>
    <recommendedName>
        <fullName evidence="4">Arginine N-succinyltransferase</fullName>
        <ecNumber evidence="4">2.3.1.109</ecNumber>
    </recommendedName>
</protein>
<dbReference type="GO" id="GO:0008791">
    <property type="term" value="F:arginine N-succinyltransferase activity"/>
    <property type="evidence" value="ECO:0007669"/>
    <property type="project" value="UniProtKB-UniRule"/>
</dbReference>
<keyword evidence="6" id="KW-1185">Reference proteome</keyword>
<dbReference type="EC" id="2.3.1.109" evidence="4"/>
<dbReference type="InterPro" id="IPR017650">
    <property type="entry name" value="Arginine_N-succinylTrfase"/>
</dbReference>
<reference evidence="6" key="1">
    <citation type="submission" date="2016-02" db="EMBL/GenBank/DDBJ databases">
        <authorList>
            <person name="Schultz-Johansen M."/>
            <person name="Glaring M.A."/>
            <person name="Bech P.K."/>
            <person name="Stougaard P."/>
        </authorList>
    </citation>
    <scope>NUCLEOTIDE SEQUENCE [LARGE SCALE GENOMIC DNA]</scope>
    <source>
        <strain evidence="6">S66</strain>
    </source>
</reference>
<evidence type="ECO:0000256" key="4">
    <source>
        <dbReference type="NCBIfam" id="TIGR03244"/>
    </source>
</evidence>
<name>A0A148KN06_9ALTE</name>
<evidence type="ECO:0000313" key="6">
    <source>
        <dbReference type="Proteomes" id="UP000070299"/>
    </source>
</evidence>
<dbReference type="STRING" id="1799789.AX660_19255"/>
<evidence type="ECO:0000256" key="1">
    <source>
        <dbReference type="ARBA" id="ARBA00022503"/>
    </source>
</evidence>
<dbReference type="NCBIfam" id="TIGR03243">
    <property type="entry name" value="arg_catab_AOST"/>
    <property type="match status" value="1"/>
</dbReference>
<dbReference type="SUPFAM" id="SSF55729">
    <property type="entry name" value="Acyl-CoA N-acyltransferases (Nat)"/>
    <property type="match status" value="1"/>
</dbReference>
<keyword evidence="1" id="KW-0056">Arginine metabolism</keyword>
<dbReference type="Pfam" id="PF04958">
    <property type="entry name" value="AstA"/>
    <property type="match status" value="1"/>
</dbReference>
<accession>A0A148KN06</accession>
<dbReference type="AlphaFoldDB" id="A0A148KN06"/>
<keyword evidence="3" id="KW-0012">Acyltransferase</keyword>
<dbReference type="OrthoDB" id="21121at2"/>
<dbReference type="Proteomes" id="UP000070299">
    <property type="component" value="Unassembled WGS sequence"/>
</dbReference>
<comment type="caution">
    <text evidence="5">The sequence shown here is derived from an EMBL/GenBank/DDBJ whole genome shotgun (WGS) entry which is preliminary data.</text>
</comment>
<dbReference type="EMBL" id="LSNE01000009">
    <property type="protein sequence ID" value="KXI27692.1"/>
    <property type="molecule type" value="Genomic_DNA"/>
</dbReference>
<evidence type="ECO:0000313" key="5">
    <source>
        <dbReference type="EMBL" id="KXI27692.1"/>
    </source>
</evidence>
<proteinExistence type="predicted"/>
<evidence type="ECO:0000256" key="2">
    <source>
        <dbReference type="ARBA" id="ARBA00022679"/>
    </source>
</evidence>
<dbReference type="NCBIfam" id="TIGR03244">
    <property type="entry name" value="arg_catab_AstA"/>
    <property type="match status" value="1"/>
</dbReference>
<sequence length="339" mass="37631">MQIIRPIRQSDFAALKQISIEAGHGFTSLPQCDDQLTAKIQHAETAVSDALQANKDGSYLFVLEDSETQTILGTTGIEACVGHDSPLYHYRISQNRIGSKLLGVNRTVNTLSVCNDYHGASEICTLFLRKAYRNGSAGRLLSKIRFLFMAQHPERFSSTVIAEMRGVSDEHGQSPFWQWLQEHFFDIDFATAVHLVGTGEKHFIAELMPAYPIYLSLLSKEAQAVVSQPHNSTVPALRLLQQEGFQHKGYVDLFDAGPTVEAQLHDIASVKNSTLTKVKVTAVQGKESIMLCNTSVEHFRGAISDQVKFDENSQTLFVSPDVANQLLLGSQDEVRFMVM</sequence>
<dbReference type="PANTHER" id="PTHR30420:SF1">
    <property type="entry name" value="ARGININE N-SUCCINYLTRANSFERASE"/>
    <property type="match status" value="1"/>
</dbReference>
<dbReference type="GO" id="GO:0006527">
    <property type="term" value="P:L-arginine catabolic process"/>
    <property type="evidence" value="ECO:0007669"/>
    <property type="project" value="UniProtKB-UniRule"/>
</dbReference>
<dbReference type="RefSeq" id="WP_068379013.1">
    <property type="nucleotide sequence ID" value="NZ_LSNE01000009.1"/>
</dbReference>
<dbReference type="InterPro" id="IPR016181">
    <property type="entry name" value="Acyl_CoA_acyltransferase"/>
</dbReference>
<gene>
    <name evidence="5" type="ORF">AX660_19255</name>
</gene>